<dbReference type="Pfam" id="PF03053">
    <property type="entry name" value="Corona_NS3b"/>
    <property type="match status" value="1"/>
</dbReference>
<feature type="transmembrane region" description="Helical" evidence="1">
    <location>
        <begin position="84"/>
        <end position="104"/>
    </location>
</feature>
<keyword evidence="1" id="KW-0812">Transmembrane</keyword>
<keyword evidence="1" id="KW-1133">Transmembrane helix</keyword>
<dbReference type="EMBL" id="MZ081389">
    <property type="protein sequence ID" value="QWN56335.1"/>
    <property type="molecule type" value="Genomic_RNA"/>
</dbReference>
<sequence length="218" mass="25411">METGLFQTHLVPAVQKVKQLVERMPIPDVHFQHALPISNFLFTSVFVVYFALYKAKSVKNNCVLLCLRLFAMFFYAPLLCYFELYVDAVLVFVVLYIRLMYVTYWSCRYRTLAFIVLNTDKLAFVQGYYWYYNDNSYITLQGGENFLILGTKLVPFALANDIYIALRGKKDDDVPLVRRVELINGQFFYIFAQEPVVGVVNMSFSEIRLCEDIETPTQ</sequence>
<evidence type="ECO:0000313" key="2">
    <source>
        <dbReference type="EMBL" id="QWN56335.1"/>
    </source>
</evidence>
<gene>
    <name evidence="2" type="primary">NS3</name>
</gene>
<organism evidence="2">
    <name type="scientific">Alphacoronavirus sp</name>
    <dbReference type="NCBI Taxonomy" id="1906673"/>
    <lineage>
        <taxon>Viruses</taxon>
        <taxon>Riboviria</taxon>
        <taxon>Orthornavirae</taxon>
        <taxon>Pisuviricota</taxon>
        <taxon>Pisoniviricetes</taxon>
        <taxon>Nidovirales</taxon>
        <taxon>Cornidovirineae</taxon>
        <taxon>Coronaviridae</taxon>
        <taxon>Orthocoronavirinae</taxon>
        <taxon>Alphacoronavirus</taxon>
    </lineage>
</organism>
<evidence type="ECO:0000256" key="1">
    <source>
        <dbReference type="SAM" id="Phobius"/>
    </source>
</evidence>
<reference evidence="2" key="1">
    <citation type="journal article" date="2021" name="Cell">
        <title>Identification of novel bat coronaviruses sheds light on the evolutionary origins of SARS-CoV-2 and related viruses.</title>
        <authorList>
            <person name="Zhou H."/>
            <person name="Ji J."/>
            <person name="Chen X."/>
            <person name="Bi Y."/>
            <person name="Li J."/>
            <person name="Wang Q."/>
            <person name="Hu T."/>
            <person name="Song H."/>
            <person name="Zhao R."/>
            <person name="Chen Y."/>
            <person name="Cui M."/>
            <person name="Zhang Y."/>
            <person name="Hughes A.C."/>
            <person name="Holmes E.C."/>
            <person name="Shi W."/>
        </authorList>
    </citation>
    <scope>NUCLEOTIDE SEQUENCE</scope>
    <source>
        <strain evidence="2">Bat/Yunnan/HlYN10/2019</strain>
    </source>
</reference>
<accession>A0A8F0ZUI0</accession>
<dbReference type="InterPro" id="IPR004293">
    <property type="entry name" value="Coronavirus_Orf3a/b"/>
</dbReference>
<proteinExistence type="predicted"/>
<feature type="transmembrane region" description="Helical" evidence="1">
    <location>
        <begin position="60"/>
        <end position="78"/>
    </location>
</feature>
<feature type="transmembrane region" description="Helical" evidence="1">
    <location>
        <begin position="34"/>
        <end position="53"/>
    </location>
</feature>
<keyword evidence="1" id="KW-0472">Membrane</keyword>
<protein>
    <submittedName>
        <fullName evidence="2">Nonstructural protein 3</fullName>
    </submittedName>
</protein>
<name>A0A8F0ZUI0_9ALPC</name>